<evidence type="ECO:0000313" key="1">
    <source>
        <dbReference type="EMBL" id="CAE6748660.1"/>
    </source>
</evidence>
<evidence type="ECO:0000313" key="2">
    <source>
        <dbReference type="Proteomes" id="UP000675880"/>
    </source>
</evidence>
<name>A0ABN7LHR5_9BACT</name>
<protein>
    <submittedName>
        <fullName evidence="1">Uncharacterized protein</fullName>
    </submittedName>
</protein>
<dbReference type="Proteomes" id="UP000675880">
    <property type="component" value="Unassembled WGS sequence"/>
</dbReference>
<organism evidence="1 2">
    <name type="scientific">Nitrospira defluvii</name>
    <dbReference type="NCBI Taxonomy" id="330214"/>
    <lineage>
        <taxon>Bacteria</taxon>
        <taxon>Pseudomonadati</taxon>
        <taxon>Nitrospirota</taxon>
        <taxon>Nitrospiria</taxon>
        <taxon>Nitrospirales</taxon>
        <taxon>Nitrospiraceae</taxon>
        <taxon>Nitrospira</taxon>
    </lineage>
</organism>
<comment type="caution">
    <text evidence="1">The sequence shown here is derived from an EMBL/GenBank/DDBJ whole genome shotgun (WGS) entry which is preliminary data.</text>
</comment>
<gene>
    <name evidence="1" type="ORF">NSPZN2_30060</name>
</gene>
<dbReference type="EMBL" id="CAJNBJ010000016">
    <property type="protein sequence ID" value="CAE6748660.1"/>
    <property type="molecule type" value="Genomic_DNA"/>
</dbReference>
<sequence length="64" mass="7250">MRSVPPYNFGGTLSQSGDTWAILIRAISFIRERSVTSVHCLNRVQLRVDCRTIGILSVLPMRFN</sequence>
<accession>A0ABN7LHR5</accession>
<proteinExistence type="predicted"/>
<keyword evidence="2" id="KW-1185">Reference proteome</keyword>
<reference evidence="1 2" key="1">
    <citation type="submission" date="2021-02" db="EMBL/GenBank/DDBJ databases">
        <authorList>
            <person name="Han P."/>
        </authorList>
    </citation>
    <scope>NUCLEOTIDE SEQUENCE [LARGE SCALE GENOMIC DNA]</scope>
    <source>
        <strain evidence="1">Candidatus Nitrospira sp. ZN2</strain>
    </source>
</reference>